<dbReference type="GO" id="GO:0016787">
    <property type="term" value="F:hydrolase activity"/>
    <property type="evidence" value="ECO:0007669"/>
    <property type="project" value="UniProtKB-KW"/>
</dbReference>
<dbReference type="Pfam" id="PF01557">
    <property type="entry name" value="FAA_hydrolase"/>
    <property type="match status" value="1"/>
</dbReference>
<dbReference type="SUPFAM" id="SSF56529">
    <property type="entry name" value="FAH"/>
    <property type="match status" value="1"/>
</dbReference>
<dbReference type="RefSeq" id="WP_273925382.1">
    <property type="nucleotide sequence ID" value="NZ_JAQSIO010000001.1"/>
</dbReference>
<dbReference type="Proteomes" id="UP001528672">
    <property type="component" value="Unassembled WGS sequence"/>
</dbReference>
<name>A0ABT5MB66_9BURK</name>
<sequence>MTAPHPGATPPWQPAGTVYGVLLNFEHEYAQWLPRMHEAPYKAPPQAPVLYVKTANTWNPDGGAVALPAGASGLEVGATLGLVQDAQGQWAAALLNDFSLPHDSYFRPPVPYRCRDGFLGTPAALRPLASLAELATLRLSVHVNGDLRQTVDLGQLRRDAATLWADVNGFMTLRPGDVLMLGCDVAADGQRPRLQLGDTVELRAPGFAPLRHHVCAEEAHA</sequence>
<feature type="domain" description="Fumarylacetoacetase-like C-terminal" evidence="1">
    <location>
        <begin position="17"/>
        <end position="214"/>
    </location>
</feature>
<dbReference type="InterPro" id="IPR036663">
    <property type="entry name" value="Fumarylacetoacetase_C_sf"/>
</dbReference>
<gene>
    <name evidence="2" type="ORF">PSQ39_04180</name>
</gene>
<protein>
    <submittedName>
        <fullName evidence="2">Fumarylacetoacetate hydrolase family protein</fullName>
    </submittedName>
</protein>
<organism evidence="2 3">
    <name type="scientific">Curvibacter microcysteis</name>
    <dbReference type="NCBI Taxonomy" id="3026419"/>
    <lineage>
        <taxon>Bacteria</taxon>
        <taxon>Pseudomonadati</taxon>
        <taxon>Pseudomonadota</taxon>
        <taxon>Betaproteobacteria</taxon>
        <taxon>Burkholderiales</taxon>
        <taxon>Comamonadaceae</taxon>
        <taxon>Curvibacter</taxon>
    </lineage>
</organism>
<evidence type="ECO:0000259" key="1">
    <source>
        <dbReference type="Pfam" id="PF01557"/>
    </source>
</evidence>
<dbReference type="InterPro" id="IPR011234">
    <property type="entry name" value="Fumarylacetoacetase-like_C"/>
</dbReference>
<proteinExistence type="predicted"/>
<dbReference type="EMBL" id="JAQSIO010000001">
    <property type="protein sequence ID" value="MDD0813819.1"/>
    <property type="molecule type" value="Genomic_DNA"/>
</dbReference>
<keyword evidence="2" id="KW-0378">Hydrolase</keyword>
<keyword evidence="3" id="KW-1185">Reference proteome</keyword>
<evidence type="ECO:0000313" key="3">
    <source>
        <dbReference type="Proteomes" id="UP001528672"/>
    </source>
</evidence>
<accession>A0ABT5MB66</accession>
<reference evidence="2 3" key="1">
    <citation type="submission" date="2023-02" db="EMBL/GenBank/DDBJ databases">
        <title>Bacterial whole genome sequence for Curvibacter sp. HBC28.</title>
        <authorList>
            <person name="Le V."/>
            <person name="Ko S.-R."/>
            <person name="Ahn C.-Y."/>
            <person name="Oh H.-M."/>
        </authorList>
    </citation>
    <scope>NUCLEOTIDE SEQUENCE [LARGE SCALE GENOMIC DNA]</scope>
    <source>
        <strain evidence="2 3">HBC28</strain>
    </source>
</reference>
<evidence type="ECO:0000313" key="2">
    <source>
        <dbReference type="EMBL" id="MDD0813819.1"/>
    </source>
</evidence>
<comment type="caution">
    <text evidence="2">The sequence shown here is derived from an EMBL/GenBank/DDBJ whole genome shotgun (WGS) entry which is preliminary data.</text>
</comment>
<dbReference type="Gene3D" id="3.90.850.10">
    <property type="entry name" value="Fumarylacetoacetase-like, C-terminal domain"/>
    <property type="match status" value="1"/>
</dbReference>